<protein>
    <submittedName>
        <fullName evidence="2">Uncharacterized protein</fullName>
    </submittedName>
</protein>
<dbReference type="EMBL" id="RJVU01069232">
    <property type="protein sequence ID" value="ROI73357.1"/>
    <property type="molecule type" value="Genomic_DNA"/>
</dbReference>
<name>A0A3N0XM74_ANAGA</name>
<evidence type="ECO:0000313" key="3">
    <source>
        <dbReference type="Proteomes" id="UP000281406"/>
    </source>
</evidence>
<organism evidence="2 3">
    <name type="scientific">Anabarilius grahami</name>
    <name type="common">Kanglang fish</name>
    <name type="synonym">Barilius grahami</name>
    <dbReference type="NCBI Taxonomy" id="495550"/>
    <lineage>
        <taxon>Eukaryota</taxon>
        <taxon>Metazoa</taxon>
        <taxon>Chordata</taxon>
        <taxon>Craniata</taxon>
        <taxon>Vertebrata</taxon>
        <taxon>Euteleostomi</taxon>
        <taxon>Actinopterygii</taxon>
        <taxon>Neopterygii</taxon>
        <taxon>Teleostei</taxon>
        <taxon>Ostariophysi</taxon>
        <taxon>Cypriniformes</taxon>
        <taxon>Xenocyprididae</taxon>
        <taxon>Xenocypridinae</taxon>
        <taxon>Xenocypridinae incertae sedis</taxon>
        <taxon>Anabarilius</taxon>
    </lineage>
</organism>
<accession>A0A3N0XM74</accession>
<dbReference type="OrthoDB" id="10064872at2759"/>
<comment type="caution">
    <text evidence="2">The sequence shown here is derived from an EMBL/GenBank/DDBJ whole genome shotgun (WGS) entry which is preliminary data.</text>
</comment>
<feature type="region of interest" description="Disordered" evidence="1">
    <location>
        <begin position="438"/>
        <end position="488"/>
    </location>
</feature>
<reference evidence="2 3" key="1">
    <citation type="submission" date="2018-10" db="EMBL/GenBank/DDBJ databases">
        <title>Genome assembly for a Yunnan-Guizhou Plateau 3E fish, Anabarilius grahami (Regan), and its evolutionary and genetic applications.</title>
        <authorList>
            <person name="Jiang W."/>
        </authorList>
    </citation>
    <scope>NUCLEOTIDE SEQUENCE [LARGE SCALE GENOMIC DNA]</scope>
    <source>
        <strain evidence="2">AG-KIZ</strain>
        <tissue evidence="2">Muscle</tissue>
    </source>
</reference>
<sequence length="488" mass="54520">MRLMVFDAITNQVPTANIHNLITKFGLRFSISLSDVPKRATVEAMTRELGAISDLQTAEALLANTHSTLGFDATTQEGIHLNSIHFTTKENCYVVAVDELPGGSAEDYQIHICDSISNLANVYCHFFEADYENILQKMIGNISNTLTDRCAANHAAIRLVCASWNKALNELNCNLHPLETIASKTKSALKEIEKSMGITGKIKGKDCIGANIVVQMNKMRYMDGKGDPRGFKVFLDHNNLPRGLIPRYRGTSCGGLRASILEDFNSTAGQVEMQVLGLLGKFLTGPWMTKFYTGADDQTDYIKCIEMIKETVQNLKDQLHSPAEFLTRTTDLFGNELNASDKILEKLQQPPKDTVMFTEMMESCLRAVILVLERQYQQYFDTWTVTEKLKQETTSARSHNMDAEELMGMFSALKKKAPNATICYLSCKMRARKNNTGLFGQFRQGKTRAGHQESSEAGGHTKKKEEEEARRATGGIAQTSSHKRKEEK</sequence>
<gene>
    <name evidence="2" type="ORF">DPX16_23885</name>
</gene>
<keyword evidence="3" id="KW-1185">Reference proteome</keyword>
<dbReference type="AlphaFoldDB" id="A0A3N0XM74"/>
<dbReference type="Proteomes" id="UP000281406">
    <property type="component" value="Unassembled WGS sequence"/>
</dbReference>
<evidence type="ECO:0000256" key="1">
    <source>
        <dbReference type="SAM" id="MobiDB-lite"/>
    </source>
</evidence>
<evidence type="ECO:0000313" key="2">
    <source>
        <dbReference type="EMBL" id="ROI73357.1"/>
    </source>
</evidence>
<proteinExistence type="predicted"/>